<dbReference type="Gene3D" id="3.30.2400.10">
    <property type="entry name" value="Major capsid protein gp5"/>
    <property type="match status" value="1"/>
</dbReference>
<dbReference type="Pfam" id="PF05065">
    <property type="entry name" value="Phage_capsid"/>
    <property type="match status" value="1"/>
</dbReference>
<dbReference type="InterPro" id="IPR024455">
    <property type="entry name" value="Phage_capsid"/>
</dbReference>
<name>A0A142VAP1_9CHLR</name>
<dbReference type="OrthoDB" id="637859at2"/>
<evidence type="ECO:0000256" key="1">
    <source>
        <dbReference type="ARBA" id="ARBA00004328"/>
    </source>
</evidence>
<accession>A0A142VAP1</accession>
<dbReference type="PATRIC" id="fig|61435.8.peg.843"/>
<reference evidence="3 4" key="1">
    <citation type="submission" date="2015-03" db="EMBL/GenBank/DDBJ databases">
        <title>Genomic characterization of Dehalococcoides mccartyi strain 11a5, an unusal plasmid-containing chloroethene dechlorinator.</title>
        <authorList>
            <person name="Zhao S."/>
            <person name="Ding C."/>
            <person name="He J."/>
        </authorList>
    </citation>
    <scope>NUCLEOTIDE SEQUENCE [LARGE SCALE GENOMIC DNA]</scope>
    <source>
        <strain evidence="3 4">11a5</strain>
    </source>
</reference>
<dbReference type="Proteomes" id="UP000076394">
    <property type="component" value="Chromosome"/>
</dbReference>
<dbReference type="AlphaFoldDB" id="A0A142VAP1"/>
<feature type="domain" description="Phage capsid-like C-terminal" evidence="2">
    <location>
        <begin position="137"/>
        <end position="400"/>
    </location>
</feature>
<sequence length="402" mass="43614">MKTITEIKGEIKAKSDLIHKVFAEAGDNLDFDKVTCLQGKTTEEKVAEMNVLDKQLAELNTDYQKVSKLTELRKSADEGVKLASEEPQKPNLQVSKKTIGELIMASTFRKGKVSLDISPAEAFGLKADFFTSSGWAPPTFRQPGYVESPTRPLGLLDYMPVYPTNQNAVSYMLETTFTNSAAEKSEGGAAAESALALTETTQAAQEIATFVPVSKVQLEDVALAEAYLTNRLAFMVRQKLEKQCLEGSGSTPVLLGTLHLGSIQSQAKGSDPTPDAIYKAFNLIRVNGFTEPSVLFINPTDWEAIRLLRTSDGVYIFGSPNDSGINRIWGVPVVQTTAVTANTAITGDYANFAYLAERKGVEVEMSSGYSDYFVKGKLAVLASMRAAMVHTRTTAFATITGI</sequence>
<dbReference type="Gene3D" id="3.30.2320.10">
    <property type="entry name" value="hypothetical protein PF0899 domain"/>
    <property type="match status" value="1"/>
</dbReference>
<evidence type="ECO:0000313" key="4">
    <source>
        <dbReference type="Proteomes" id="UP000076394"/>
    </source>
</evidence>
<protein>
    <submittedName>
        <fullName evidence="3">Phage capsid protein</fullName>
    </submittedName>
</protein>
<organism evidence="3 4">
    <name type="scientific">Dehalococcoides mccartyi</name>
    <dbReference type="NCBI Taxonomy" id="61435"/>
    <lineage>
        <taxon>Bacteria</taxon>
        <taxon>Bacillati</taxon>
        <taxon>Chloroflexota</taxon>
        <taxon>Dehalococcoidia</taxon>
        <taxon>Dehalococcoidales</taxon>
        <taxon>Dehalococcoidaceae</taxon>
        <taxon>Dehalococcoides</taxon>
    </lineage>
</organism>
<gene>
    <name evidence="3" type="ORF">Dm11a5_0845</name>
</gene>
<dbReference type="SUPFAM" id="SSF56563">
    <property type="entry name" value="Major capsid protein gp5"/>
    <property type="match status" value="1"/>
</dbReference>
<dbReference type="InterPro" id="IPR054612">
    <property type="entry name" value="Phage_capsid-like_C"/>
</dbReference>
<dbReference type="EMBL" id="CP011127">
    <property type="protein sequence ID" value="AMU86671.1"/>
    <property type="molecule type" value="Genomic_DNA"/>
</dbReference>
<comment type="subcellular location">
    <subcellularLocation>
        <location evidence="1">Virion</location>
    </subcellularLocation>
</comment>
<evidence type="ECO:0000313" key="3">
    <source>
        <dbReference type="EMBL" id="AMU86671.1"/>
    </source>
</evidence>
<proteinExistence type="predicted"/>
<dbReference type="RefSeq" id="WP_062900245.1">
    <property type="nucleotide sequence ID" value="NZ_CP011127.1"/>
</dbReference>
<dbReference type="NCBIfam" id="TIGR01554">
    <property type="entry name" value="major_cap_HK97"/>
    <property type="match status" value="1"/>
</dbReference>
<evidence type="ECO:0000259" key="2">
    <source>
        <dbReference type="Pfam" id="PF05065"/>
    </source>
</evidence>